<dbReference type="InterPro" id="IPR013785">
    <property type="entry name" value="Aldolase_TIM"/>
</dbReference>
<evidence type="ECO:0000256" key="4">
    <source>
        <dbReference type="ARBA" id="ARBA00022729"/>
    </source>
</evidence>
<evidence type="ECO:0000256" key="2">
    <source>
        <dbReference type="ARBA" id="ARBA00009743"/>
    </source>
</evidence>
<feature type="domain" description="Alpha galactosidase C-terminal" evidence="8">
    <location>
        <begin position="94"/>
        <end position="171"/>
    </location>
</feature>
<keyword evidence="10" id="KW-1185">Reference proteome</keyword>
<evidence type="ECO:0000256" key="7">
    <source>
        <dbReference type="ARBA" id="ARBA00023295"/>
    </source>
</evidence>
<name>A0ABC8JAZ2_ERUVS</name>
<keyword evidence="4" id="KW-0732">Signal</keyword>
<evidence type="ECO:0000313" key="10">
    <source>
        <dbReference type="Proteomes" id="UP001642260"/>
    </source>
</evidence>
<reference evidence="9 10" key="1">
    <citation type="submission" date="2022-03" db="EMBL/GenBank/DDBJ databases">
        <authorList>
            <person name="Macdonald S."/>
            <person name="Ahmed S."/>
            <person name="Newling K."/>
        </authorList>
    </citation>
    <scope>NUCLEOTIDE SEQUENCE [LARGE SCALE GENOMIC DNA]</scope>
</reference>
<dbReference type="GO" id="GO:0004557">
    <property type="term" value="F:alpha-galactosidase activity"/>
    <property type="evidence" value="ECO:0007669"/>
    <property type="project" value="UniProtKB-EC"/>
</dbReference>
<dbReference type="Gene3D" id="3.20.20.70">
    <property type="entry name" value="Aldolase class I"/>
    <property type="match status" value="1"/>
</dbReference>
<dbReference type="Pfam" id="PF17801">
    <property type="entry name" value="Melibiase_C"/>
    <property type="match status" value="1"/>
</dbReference>
<dbReference type="EMBL" id="CAKOAT010086711">
    <property type="protein sequence ID" value="CAH8318635.1"/>
    <property type="molecule type" value="Genomic_DNA"/>
</dbReference>
<keyword evidence="6" id="KW-1015">Disulfide bond</keyword>
<dbReference type="PANTHER" id="PTHR11452">
    <property type="entry name" value="ALPHA-GALACTOSIDASE/ALPHA-N-ACETYLGALACTOSAMINIDASE"/>
    <property type="match status" value="1"/>
</dbReference>
<gene>
    <name evidence="9" type="ORF">ERUC_LOCUS8264</name>
</gene>
<dbReference type="InterPro" id="IPR041233">
    <property type="entry name" value="Melibiase_C"/>
</dbReference>
<sequence length="175" mass="20007">MHSCEFAALQDELLLHFQSFSGEREGDERRRNSDVSEILKNTTFPRIRFTSAPLLLGCDIRNITKETMEIVATKEVIAINQDPHGVQVKKARMEGDIQVWARPLSGYRVVLLLLNRGRTRSPITAFWDDIDIHANSIVEARDLWKYQTLKQKFVVNLTATVDSHACKLYVLKPVA</sequence>
<evidence type="ECO:0000256" key="1">
    <source>
        <dbReference type="ARBA" id="ARBA00001255"/>
    </source>
</evidence>
<protein>
    <recommendedName>
        <fullName evidence="3">alpha-galactosidase</fullName>
        <ecNumber evidence="3">3.2.1.22</ecNumber>
    </recommendedName>
</protein>
<keyword evidence="5" id="KW-0378">Hydrolase</keyword>
<evidence type="ECO:0000256" key="6">
    <source>
        <dbReference type="ARBA" id="ARBA00023157"/>
    </source>
</evidence>
<dbReference type="SUPFAM" id="SSF51011">
    <property type="entry name" value="Glycosyl hydrolase domain"/>
    <property type="match status" value="1"/>
</dbReference>
<evidence type="ECO:0000256" key="5">
    <source>
        <dbReference type="ARBA" id="ARBA00022801"/>
    </source>
</evidence>
<dbReference type="EC" id="3.2.1.22" evidence="3"/>
<organism evidence="9 10">
    <name type="scientific">Eruca vesicaria subsp. sativa</name>
    <name type="common">Garden rocket</name>
    <name type="synonym">Eruca sativa</name>
    <dbReference type="NCBI Taxonomy" id="29727"/>
    <lineage>
        <taxon>Eukaryota</taxon>
        <taxon>Viridiplantae</taxon>
        <taxon>Streptophyta</taxon>
        <taxon>Embryophyta</taxon>
        <taxon>Tracheophyta</taxon>
        <taxon>Spermatophyta</taxon>
        <taxon>Magnoliopsida</taxon>
        <taxon>eudicotyledons</taxon>
        <taxon>Gunneridae</taxon>
        <taxon>Pentapetalae</taxon>
        <taxon>rosids</taxon>
        <taxon>malvids</taxon>
        <taxon>Brassicales</taxon>
        <taxon>Brassicaceae</taxon>
        <taxon>Brassiceae</taxon>
        <taxon>Eruca</taxon>
    </lineage>
</organism>
<comment type="catalytic activity">
    <reaction evidence="1">
        <text>Hydrolysis of terminal, non-reducing alpha-D-galactose residues in alpha-D-galactosides, including galactose oligosaccharides, galactomannans and galactolipids.</text>
        <dbReference type="EC" id="3.2.1.22"/>
    </reaction>
</comment>
<evidence type="ECO:0000259" key="8">
    <source>
        <dbReference type="Pfam" id="PF17801"/>
    </source>
</evidence>
<dbReference type="Proteomes" id="UP001642260">
    <property type="component" value="Unassembled WGS sequence"/>
</dbReference>
<dbReference type="Gene3D" id="2.60.40.1180">
    <property type="entry name" value="Golgi alpha-mannosidase II"/>
    <property type="match status" value="1"/>
</dbReference>
<dbReference type="FunFam" id="2.60.40.1180:FF:000008">
    <property type="entry name" value="Alpha-galactosidase"/>
    <property type="match status" value="1"/>
</dbReference>
<proteinExistence type="inferred from homology"/>
<evidence type="ECO:0000256" key="3">
    <source>
        <dbReference type="ARBA" id="ARBA00012755"/>
    </source>
</evidence>
<dbReference type="InterPro" id="IPR002241">
    <property type="entry name" value="Glyco_hydro_27"/>
</dbReference>
<dbReference type="PANTHER" id="PTHR11452:SF80">
    <property type="entry name" value="ALPHA-GALACTOSIDASE 1"/>
    <property type="match status" value="1"/>
</dbReference>
<comment type="caution">
    <text evidence="9">The sequence shown here is derived from an EMBL/GenBank/DDBJ whole genome shotgun (WGS) entry which is preliminary data.</text>
</comment>
<keyword evidence="7" id="KW-0326">Glycosidase</keyword>
<dbReference type="AlphaFoldDB" id="A0ABC8JAZ2"/>
<accession>A0ABC8JAZ2</accession>
<dbReference type="InterPro" id="IPR013780">
    <property type="entry name" value="Glyco_hydro_b"/>
</dbReference>
<evidence type="ECO:0000313" key="9">
    <source>
        <dbReference type="EMBL" id="CAH8318635.1"/>
    </source>
</evidence>
<comment type="similarity">
    <text evidence="2">Belongs to the glycosyl hydrolase 27 family.</text>
</comment>